<dbReference type="CDD" id="cd12148">
    <property type="entry name" value="fungal_TF_MHR"/>
    <property type="match status" value="1"/>
</dbReference>
<proteinExistence type="predicted"/>
<dbReference type="SMART" id="SM00066">
    <property type="entry name" value="GAL4"/>
    <property type="match status" value="1"/>
</dbReference>
<dbReference type="InterPro" id="IPR051127">
    <property type="entry name" value="Fungal_SecMet_Regulators"/>
</dbReference>
<evidence type="ECO:0000256" key="3">
    <source>
        <dbReference type="ARBA" id="ARBA00023163"/>
    </source>
</evidence>
<evidence type="ECO:0000313" key="8">
    <source>
        <dbReference type="EMBL" id="PVH93546.1"/>
    </source>
</evidence>
<dbReference type="GO" id="GO:0008270">
    <property type="term" value="F:zinc ion binding"/>
    <property type="evidence" value="ECO:0007669"/>
    <property type="project" value="InterPro"/>
</dbReference>
<feature type="domain" description="Zn(2)-C6 fungal-type" evidence="7">
    <location>
        <begin position="36"/>
        <end position="65"/>
    </location>
</feature>
<dbReference type="PROSITE" id="PS50048">
    <property type="entry name" value="ZN2_CY6_FUNGAL_2"/>
    <property type="match status" value="1"/>
</dbReference>
<gene>
    <name evidence="8" type="ORF">DM02DRAFT_695675</name>
</gene>
<feature type="region of interest" description="Disordered" evidence="6">
    <location>
        <begin position="1"/>
        <end position="29"/>
    </location>
</feature>
<evidence type="ECO:0000256" key="1">
    <source>
        <dbReference type="ARBA" id="ARBA00022723"/>
    </source>
</evidence>
<dbReference type="Pfam" id="PF04082">
    <property type="entry name" value="Fungal_trans"/>
    <property type="match status" value="1"/>
</dbReference>
<evidence type="ECO:0000256" key="5">
    <source>
        <dbReference type="SAM" id="Coils"/>
    </source>
</evidence>
<dbReference type="SMART" id="SM00906">
    <property type="entry name" value="Fungal_trans"/>
    <property type="match status" value="1"/>
</dbReference>
<organism evidence="8 9">
    <name type="scientific">Periconia macrospinosa</name>
    <dbReference type="NCBI Taxonomy" id="97972"/>
    <lineage>
        <taxon>Eukaryota</taxon>
        <taxon>Fungi</taxon>
        <taxon>Dikarya</taxon>
        <taxon>Ascomycota</taxon>
        <taxon>Pezizomycotina</taxon>
        <taxon>Dothideomycetes</taxon>
        <taxon>Pleosporomycetidae</taxon>
        <taxon>Pleosporales</taxon>
        <taxon>Massarineae</taxon>
        <taxon>Periconiaceae</taxon>
        <taxon>Periconia</taxon>
    </lineage>
</organism>
<keyword evidence="9" id="KW-1185">Reference proteome</keyword>
<dbReference type="GO" id="GO:0000435">
    <property type="term" value="P:positive regulation of transcription from RNA polymerase II promoter by galactose"/>
    <property type="evidence" value="ECO:0007669"/>
    <property type="project" value="TreeGrafter"/>
</dbReference>
<dbReference type="InterPro" id="IPR036864">
    <property type="entry name" value="Zn2-C6_fun-type_DNA-bd_sf"/>
</dbReference>
<dbReference type="EMBL" id="KZ805582">
    <property type="protein sequence ID" value="PVH93546.1"/>
    <property type="molecule type" value="Genomic_DNA"/>
</dbReference>
<evidence type="ECO:0000313" key="9">
    <source>
        <dbReference type="Proteomes" id="UP000244855"/>
    </source>
</evidence>
<dbReference type="SUPFAM" id="SSF57701">
    <property type="entry name" value="Zn2/Cys6 DNA-binding domain"/>
    <property type="match status" value="1"/>
</dbReference>
<reference evidence="8 9" key="1">
    <citation type="journal article" date="2018" name="Sci. Rep.">
        <title>Comparative genomics provides insights into the lifestyle and reveals functional heterogeneity of dark septate endophytic fungi.</title>
        <authorList>
            <person name="Knapp D.G."/>
            <person name="Nemeth J.B."/>
            <person name="Barry K."/>
            <person name="Hainaut M."/>
            <person name="Henrissat B."/>
            <person name="Johnson J."/>
            <person name="Kuo A."/>
            <person name="Lim J.H.P."/>
            <person name="Lipzen A."/>
            <person name="Nolan M."/>
            <person name="Ohm R.A."/>
            <person name="Tamas L."/>
            <person name="Grigoriev I.V."/>
            <person name="Spatafora J.W."/>
            <person name="Nagy L.G."/>
            <person name="Kovacs G.M."/>
        </authorList>
    </citation>
    <scope>NUCLEOTIDE SEQUENCE [LARGE SCALE GENOMIC DNA]</scope>
    <source>
        <strain evidence="8 9">DSE2036</strain>
    </source>
</reference>
<dbReference type="PANTHER" id="PTHR47424">
    <property type="entry name" value="REGULATORY PROTEIN GAL4"/>
    <property type="match status" value="1"/>
</dbReference>
<accession>A0A2V1D639</accession>
<evidence type="ECO:0000256" key="6">
    <source>
        <dbReference type="SAM" id="MobiDB-lite"/>
    </source>
</evidence>
<keyword evidence="4" id="KW-0539">Nucleus</keyword>
<name>A0A2V1D639_9PLEO</name>
<evidence type="ECO:0000256" key="4">
    <source>
        <dbReference type="ARBA" id="ARBA00023242"/>
    </source>
</evidence>
<dbReference type="Pfam" id="PF00172">
    <property type="entry name" value="Zn_clus"/>
    <property type="match status" value="1"/>
</dbReference>
<keyword evidence="3" id="KW-0804">Transcription</keyword>
<dbReference type="PROSITE" id="PS00463">
    <property type="entry name" value="ZN2_CY6_FUNGAL_1"/>
    <property type="match status" value="1"/>
</dbReference>
<dbReference type="GO" id="GO:0006351">
    <property type="term" value="P:DNA-templated transcription"/>
    <property type="evidence" value="ECO:0007669"/>
    <property type="project" value="InterPro"/>
</dbReference>
<dbReference type="PANTHER" id="PTHR47424:SF12">
    <property type="entry name" value="TRANSCRIPTION FACTOR ASQA"/>
    <property type="match status" value="1"/>
</dbReference>
<dbReference type="Gene3D" id="4.10.240.10">
    <property type="entry name" value="Zn(2)-C6 fungal-type DNA-binding domain"/>
    <property type="match status" value="1"/>
</dbReference>
<dbReference type="Proteomes" id="UP000244855">
    <property type="component" value="Unassembled WGS sequence"/>
</dbReference>
<feature type="compositionally biased region" description="Polar residues" evidence="6">
    <location>
        <begin position="12"/>
        <end position="26"/>
    </location>
</feature>
<evidence type="ECO:0000259" key="7">
    <source>
        <dbReference type="PROSITE" id="PS50048"/>
    </source>
</evidence>
<dbReference type="STRING" id="97972.A0A2V1D639"/>
<dbReference type="GO" id="GO:0000981">
    <property type="term" value="F:DNA-binding transcription factor activity, RNA polymerase II-specific"/>
    <property type="evidence" value="ECO:0007669"/>
    <property type="project" value="InterPro"/>
</dbReference>
<dbReference type="CDD" id="cd00067">
    <property type="entry name" value="GAL4"/>
    <property type="match status" value="1"/>
</dbReference>
<keyword evidence="2" id="KW-0805">Transcription regulation</keyword>
<dbReference type="InterPro" id="IPR007219">
    <property type="entry name" value="XnlR_reg_dom"/>
</dbReference>
<protein>
    <recommendedName>
        <fullName evidence="7">Zn(2)-C6 fungal-type domain-containing protein</fullName>
    </recommendedName>
</protein>
<sequence length="758" mass="85740">MFATFTAAIPTPENSPEQTATPTSSGRPKRQQVSRACIWCRTQRIKCDTHFPCTNCRTRGRKCSNGHTHGKDSEEIRTYPLAIKEIEKLRLRVKELERQLSSTSITDGANSKRDLNRPLSSLPLNLDPLEEHGGNKKFYNWDFVRTQTPQSDDQCYGSSSSVYFTHQITRYLKSNLQHGHPDIMQVFGKRRLSKFISTGRNDQARNSIRPLCHEGCTVLSQCQEEQLIETYFTSCQTLMPILDEIEFKTSHKCLWETLDNYRKPSALVDIVLALAMQYSGDSSSCHCQFLLDNDSETANTAVAGQLFYRRCCALLADEQEAPSIQTFQSHLLSALWLLNASSWNMAHSVLAMGIRTGIILGLHLEPHEDLNAPQRDFRKCLWWAMYSLDIRLAMDLGRPLAVSISMVTANIPKDSLEQLDSSRVQAPHHHTVERTSYLVHYIRLILAARATYITFYQKCAEVLSQGPHKNLYHDYKVLETCAEFLISKVAYLETWLEDTPSILKTARKYGKAFSTEDSALDFDLHIPTSISRQRLLLELEYHDLLMILYRPFINFAHMSYNCRPLSVSHANSCMKHAITMTSIIFQTISETNYLNGYHRVFSWQWNAFLSLIGYILAHPTCPQTPLARRAVSTAIKTFELLPNHLEGAFTAADIARDLSAKADMLMERFRNSISSGHTPSSLQVILPLNQTESVQLDNPLTTTESTLSGPFNEEELNLLQQMPTGYSCSPLACDIFAGLGIPSDDGFDLFISGNTNAT</sequence>
<dbReference type="InterPro" id="IPR001138">
    <property type="entry name" value="Zn2Cys6_DnaBD"/>
</dbReference>
<dbReference type="GO" id="GO:0005634">
    <property type="term" value="C:nucleus"/>
    <property type="evidence" value="ECO:0007669"/>
    <property type="project" value="TreeGrafter"/>
</dbReference>
<dbReference type="GO" id="GO:0000978">
    <property type="term" value="F:RNA polymerase II cis-regulatory region sequence-specific DNA binding"/>
    <property type="evidence" value="ECO:0007669"/>
    <property type="project" value="TreeGrafter"/>
</dbReference>
<keyword evidence="1" id="KW-0479">Metal-binding</keyword>
<dbReference type="AlphaFoldDB" id="A0A2V1D639"/>
<feature type="coiled-coil region" evidence="5">
    <location>
        <begin position="79"/>
        <end position="106"/>
    </location>
</feature>
<keyword evidence="5" id="KW-0175">Coiled coil</keyword>
<evidence type="ECO:0000256" key="2">
    <source>
        <dbReference type="ARBA" id="ARBA00023015"/>
    </source>
</evidence>
<dbReference type="OrthoDB" id="2283488at2759"/>